<dbReference type="SUPFAM" id="SSF50998">
    <property type="entry name" value="Quinoprotein alcohol dehydrogenase-like"/>
    <property type="match status" value="1"/>
</dbReference>
<evidence type="ECO:0008006" key="3">
    <source>
        <dbReference type="Google" id="ProtNLM"/>
    </source>
</evidence>
<dbReference type="EMBL" id="KV448990">
    <property type="protein sequence ID" value="OAX32502.1"/>
    <property type="molecule type" value="Genomic_DNA"/>
</dbReference>
<dbReference type="InParanoid" id="A0A1B7MIS9"/>
<accession>A0A1B7MIS9</accession>
<organism evidence="1 2">
    <name type="scientific">Rhizopogon vinicolor AM-OR11-026</name>
    <dbReference type="NCBI Taxonomy" id="1314800"/>
    <lineage>
        <taxon>Eukaryota</taxon>
        <taxon>Fungi</taxon>
        <taxon>Dikarya</taxon>
        <taxon>Basidiomycota</taxon>
        <taxon>Agaricomycotina</taxon>
        <taxon>Agaricomycetes</taxon>
        <taxon>Agaricomycetidae</taxon>
        <taxon>Boletales</taxon>
        <taxon>Suillineae</taxon>
        <taxon>Rhizopogonaceae</taxon>
        <taxon>Rhizopogon</taxon>
    </lineage>
</organism>
<sequence>MVYAFSQRGLIPIVLPYIRERDTSTWKQVGEPWTGHTNQINALAVIASGTLLASASSDNCVCFSRCVTFSADGKYILSGGVDQKVSGWAIYEVAFSDDALGITDKFLFIPELLSSHLAQTTQFLCQSLARRCTKKGGYALSDAAKDSALVGRL</sequence>
<evidence type="ECO:0000313" key="2">
    <source>
        <dbReference type="Proteomes" id="UP000092154"/>
    </source>
</evidence>
<dbReference type="AlphaFoldDB" id="A0A1B7MIS9"/>
<gene>
    <name evidence="1" type="ORF">K503DRAFT_870120</name>
</gene>
<name>A0A1B7MIS9_9AGAM</name>
<proteinExistence type="predicted"/>
<dbReference type="OrthoDB" id="2660687at2759"/>
<dbReference type="Gene3D" id="2.130.10.10">
    <property type="entry name" value="YVTN repeat-like/Quinoprotein amine dehydrogenase"/>
    <property type="match status" value="1"/>
</dbReference>
<protein>
    <recommendedName>
        <fullName evidence="3">WD40 repeat-like protein</fullName>
    </recommendedName>
</protein>
<dbReference type="InterPro" id="IPR015943">
    <property type="entry name" value="WD40/YVTN_repeat-like_dom_sf"/>
</dbReference>
<dbReference type="InterPro" id="IPR001680">
    <property type="entry name" value="WD40_rpt"/>
</dbReference>
<evidence type="ECO:0000313" key="1">
    <source>
        <dbReference type="EMBL" id="OAX32502.1"/>
    </source>
</evidence>
<dbReference type="Proteomes" id="UP000092154">
    <property type="component" value="Unassembled WGS sequence"/>
</dbReference>
<dbReference type="InterPro" id="IPR011047">
    <property type="entry name" value="Quinoprotein_ADH-like_sf"/>
</dbReference>
<dbReference type="Pfam" id="PF00400">
    <property type="entry name" value="WD40"/>
    <property type="match status" value="2"/>
</dbReference>
<reference evidence="1 2" key="1">
    <citation type="submission" date="2016-06" db="EMBL/GenBank/DDBJ databases">
        <title>Comparative genomics of the ectomycorrhizal sister species Rhizopogon vinicolor and Rhizopogon vesiculosus (Basidiomycota: Boletales) reveals a divergence of the mating type B locus.</title>
        <authorList>
            <consortium name="DOE Joint Genome Institute"/>
            <person name="Mujic A.B."/>
            <person name="Kuo A."/>
            <person name="Tritt A."/>
            <person name="Lipzen A."/>
            <person name="Chen C."/>
            <person name="Johnson J."/>
            <person name="Sharma A."/>
            <person name="Barry K."/>
            <person name="Grigoriev I.V."/>
            <person name="Spatafora J.W."/>
        </authorList>
    </citation>
    <scope>NUCLEOTIDE SEQUENCE [LARGE SCALE GENOMIC DNA]</scope>
    <source>
        <strain evidence="1 2">AM-OR11-026</strain>
    </source>
</reference>
<keyword evidence="2" id="KW-1185">Reference proteome</keyword>